<dbReference type="GO" id="GO:0003677">
    <property type="term" value="F:DNA binding"/>
    <property type="evidence" value="ECO:0007669"/>
    <property type="project" value="InterPro"/>
</dbReference>
<keyword evidence="1" id="KW-0479">Metal-binding</keyword>
<dbReference type="Pfam" id="PF21175">
    <property type="entry name" value="RecR_C"/>
    <property type="match status" value="1"/>
</dbReference>
<dbReference type="Gene3D" id="6.10.250.240">
    <property type="match status" value="1"/>
</dbReference>
<dbReference type="Gene3D" id="3.40.1360.10">
    <property type="match status" value="1"/>
</dbReference>
<dbReference type="PROSITE" id="PS50880">
    <property type="entry name" value="TOPRIM"/>
    <property type="match status" value="1"/>
</dbReference>
<gene>
    <name evidence="8" type="ORF">S01H1_01701</name>
</gene>
<dbReference type="CDD" id="cd01025">
    <property type="entry name" value="TOPRIM_recR"/>
    <property type="match status" value="1"/>
</dbReference>
<evidence type="ECO:0000256" key="1">
    <source>
        <dbReference type="ARBA" id="ARBA00022723"/>
    </source>
</evidence>
<dbReference type="Pfam" id="PF02132">
    <property type="entry name" value="RecR_ZnF"/>
    <property type="match status" value="1"/>
</dbReference>
<dbReference type="InterPro" id="IPR034137">
    <property type="entry name" value="TOPRIM_RecR"/>
</dbReference>
<keyword evidence="2" id="KW-0227">DNA damage</keyword>
<sequence length="205" mass="22701">MNEQPTAAPGPVARLIEEFHKLPGVGPKSAQRLTYYLLRMPAAEARALAEAILEVKERITFCSVCQNVTDTNPCRICDSARRERTMICVVEEPMDILAMERSGSYRGLYHVLHGAISPMDGIGPEELKIEELLARLRTNEATEVILATNPNLEGEATAMYLTRLLRPLGLRITRLARGLPVGGDLEYADDVTLTRALEGRQEVTD</sequence>
<feature type="domain" description="Toprim" evidence="7">
    <location>
        <begin position="85"/>
        <end position="180"/>
    </location>
</feature>
<keyword evidence="5" id="KW-0233">DNA recombination</keyword>
<dbReference type="Gene3D" id="3.30.60.80">
    <property type="match status" value="1"/>
</dbReference>
<name>X0T219_9ZZZZ</name>
<dbReference type="InterPro" id="IPR006171">
    <property type="entry name" value="TOPRIM_dom"/>
</dbReference>
<dbReference type="Gene3D" id="1.10.8.420">
    <property type="entry name" value="RecR Domain 1"/>
    <property type="match status" value="1"/>
</dbReference>
<comment type="caution">
    <text evidence="8">The sequence shown here is derived from an EMBL/GenBank/DDBJ whole genome shotgun (WGS) entry which is preliminary data.</text>
</comment>
<keyword evidence="4" id="KW-0862">Zinc</keyword>
<dbReference type="InterPro" id="IPR023627">
    <property type="entry name" value="Rcmb_RecR"/>
</dbReference>
<reference evidence="8" key="1">
    <citation type="journal article" date="2014" name="Front. Microbiol.">
        <title>High frequency of phylogenetically diverse reductive dehalogenase-homologous genes in deep subseafloor sedimentary metagenomes.</title>
        <authorList>
            <person name="Kawai M."/>
            <person name="Futagami T."/>
            <person name="Toyoda A."/>
            <person name="Takaki Y."/>
            <person name="Nishi S."/>
            <person name="Hori S."/>
            <person name="Arai W."/>
            <person name="Tsubouchi T."/>
            <person name="Morono Y."/>
            <person name="Uchiyama I."/>
            <person name="Ito T."/>
            <person name="Fujiyama A."/>
            <person name="Inagaki F."/>
            <person name="Takami H."/>
        </authorList>
    </citation>
    <scope>NUCLEOTIDE SEQUENCE</scope>
    <source>
        <strain evidence="8">Expedition CK06-06</strain>
    </source>
</reference>
<dbReference type="InterPro" id="IPR015967">
    <property type="entry name" value="Rcmb_RecR_Znf"/>
</dbReference>
<dbReference type="GO" id="GO:0008270">
    <property type="term" value="F:zinc ion binding"/>
    <property type="evidence" value="ECO:0007669"/>
    <property type="project" value="UniProtKB-KW"/>
</dbReference>
<organism evidence="8">
    <name type="scientific">marine sediment metagenome</name>
    <dbReference type="NCBI Taxonomy" id="412755"/>
    <lineage>
        <taxon>unclassified sequences</taxon>
        <taxon>metagenomes</taxon>
        <taxon>ecological metagenomes</taxon>
    </lineage>
</organism>
<dbReference type="HAMAP" id="MF_00017">
    <property type="entry name" value="RecR"/>
    <property type="match status" value="1"/>
</dbReference>
<accession>X0T219</accession>
<dbReference type="InterPro" id="IPR000093">
    <property type="entry name" value="DNA_Rcmb_RecR"/>
</dbReference>
<evidence type="ECO:0000256" key="3">
    <source>
        <dbReference type="ARBA" id="ARBA00022771"/>
    </source>
</evidence>
<keyword evidence="6" id="KW-0234">DNA repair</keyword>
<dbReference type="SMART" id="SM00493">
    <property type="entry name" value="TOPRIM"/>
    <property type="match status" value="1"/>
</dbReference>
<dbReference type="Pfam" id="PF21176">
    <property type="entry name" value="RecR_HhH"/>
    <property type="match status" value="1"/>
</dbReference>
<keyword evidence="3" id="KW-0863">Zinc-finger</keyword>
<evidence type="ECO:0000313" key="8">
    <source>
        <dbReference type="EMBL" id="GAF82227.1"/>
    </source>
</evidence>
<dbReference type="PANTHER" id="PTHR30446">
    <property type="entry name" value="RECOMBINATION PROTEIN RECR"/>
    <property type="match status" value="1"/>
</dbReference>
<dbReference type="AlphaFoldDB" id="X0T219"/>
<evidence type="ECO:0000256" key="4">
    <source>
        <dbReference type="ARBA" id="ARBA00022833"/>
    </source>
</evidence>
<evidence type="ECO:0000256" key="2">
    <source>
        <dbReference type="ARBA" id="ARBA00022763"/>
    </source>
</evidence>
<dbReference type="GO" id="GO:0006281">
    <property type="term" value="P:DNA repair"/>
    <property type="evidence" value="ECO:0007669"/>
    <property type="project" value="UniProtKB-KW"/>
</dbReference>
<dbReference type="GO" id="GO:0006310">
    <property type="term" value="P:DNA recombination"/>
    <property type="evidence" value="ECO:0007669"/>
    <property type="project" value="UniProtKB-KW"/>
</dbReference>
<protein>
    <recommendedName>
        <fullName evidence="7">Toprim domain-containing protein</fullName>
    </recommendedName>
</protein>
<dbReference type="PANTHER" id="PTHR30446:SF0">
    <property type="entry name" value="RECOMBINATION PROTEIN RECR"/>
    <property type="match status" value="1"/>
</dbReference>
<dbReference type="NCBIfam" id="TIGR00615">
    <property type="entry name" value="recR"/>
    <property type="match status" value="1"/>
</dbReference>
<evidence type="ECO:0000256" key="6">
    <source>
        <dbReference type="ARBA" id="ARBA00023204"/>
    </source>
</evidence>
<dbReference type="Pfam" id="PF13662">
    <property type="entry name" value="Toprim_4"/>
    <property type="match status" value="1"/>
</dbReference>
<dbReference type="SUPFAM" id="SSF111304">
    <property type="entry name" value="Recombination protein RecR"/>
    <property type="match status" value="1"/>
</dbReference>
<proteinExistence type="inferred from homology"/>
<evidence type="ECO:0000256" key="5">
    <source>
        <dbReference type="ARBA" id="ARBA00023172"/>
    </source>
</evidence>
<evidence type="ECO:0000259" key="7">
    <source>
        <dbReference type="PROSITE" id="PS50880"/>
    </source>
</evidence>
<dbReference type="EMBL" id="BARS01000762">
    <property type="protein sequence ID" value="GAF82227.1"/>
    <property type="molecule type" value="Genomic_DNA"/>
</dbReference>